<keyword evidence="4 5" id="KW-0975">Bacterial flagellum</keyword>
<evidence type="ECO:0000259" key="7">
    <source>
        <dbReference type="Pfam" id="PF06429"/>
    </source>
</evidence>
<dbReference type="Gene3D" id="2.60.98.20">
    <property type="entry name" value="Flagellar hook protein FlgE"/>
    <property type="match status" value="1"/>
</dbReference>
<dbReference type="Proteomes" id="UP001317742">
    <property type="component" value="Chromosome"/>
</dbReference>
<comment type="subcellular location">
    <subcellularLocation>
        <location evidence="1 5">Bacterial flagellum basal body</location>
    </subcellularLocation>
</comment>
<protein>
    <recommendedName>
        <fullName evidence="3 5">Flagellar hook protein FlgE</fullName>
    </recommendedName>
</protein>
<feature type="domain" description="Flagellar hook protein FlgE D2" evidence="8">
    <location>
        <begin position="229"/>
        <end position="418"/>
    </location>
</feature>
<proteinExistence type="inferred from homology"/>
<evidence type="ECO:0000256" key="4">
    <source>
        <dbReference type="ARBA" id="ARBA00023143"/>
    </source>
</evidence>
<dbReference type="PANTHER" id="PTHR30435">
    <property type="entry name" value="FLAGELLAR PROTEIN"/>
    <property type="match status" value="1"/>
</dbReference>
<dbReference type="InterPro" id="IPR020013">
    <property type="entry name" value="Flagellar_FlgE/F/G"/>
</dbReference>
<evidence type="ECO:0000259" key="9">
    <source>
        <dbReference type="Pfam" id="PF22692"/>
    </source>
</evidence>
<dbReference type="Pfam" id="PF07559">
    <property type="entry name" value="FlgE_D2"/>
    <property type="match status" value="1"/>
</dbReference>
<dbReference type="Pfam" id="PF00460">
    <property type="entry name" value="Flg_bb_rod"/>
    <property type="match status" value="1"/>
</dbReference>
<dbReference type="InterPro" id="IPR037925">
    <property type="entry name" value="FlgE/F/G-like"/>
</dbReference>
<sequence length="538" mass="56655">MSFSSMYVGATGVVAHNASMQVVANNLANVSTTGYKRADVQFGTLMSQQLGTSGSQNQSGSYAMSQIGKGVGVSEIRTIFKPGALENTDTSTDLAISGQGFFGVRNVNGATAGASNYTRAGAFRFNNEAYLVNAHDYRLQGYAIDRETGEVAAGVSDIQLPYEDVIVDGEPARLVRSEPLATSSVEMVTNLNHSAADLFTDSNNPMFSMLQAYNTTQSNASTPFGGDLPEYSSSITVYDEEGGGHEMTVYFDPVSANNLSNAVPGYSYWEYLVAMPSESDGSSAYGTSSAGLAGVGVLTFNDQGILVGQAAYSLDPTVASGGTSLGAWTPSTFSEDGLPQVTYTFGSNGGAVGQSRTISYDFGINSDNSTWLSGAGSPASVGTDVGNLAQMGEMNRDARVSTSYDSPSSTMYHIQNGYSWGYLRNVSVDDEGFLTGHFSNNQSEALYQVAMYRFNSPWGLDRSGSTNFTATQDSGAAMAGVAKDGGRGTISGNTLEGSNVDMAQEFANMILTQRGFQANTKVISTSDSMLNTLISVKR</sequence>
<evidence type="ECO:0000259" key="6">
    <source>
        <dbReference type="Pfam" id="PF00460"/>
    </source>
</evidence>
<evidence type="ECO:0000256" key="2">
    <source>
        <dbReference type="ARBA" id="ARBA00009677"/>
    </source>
</evidence>
<evidence type="ECO:0000256" key="5">
    <source>
        <dbReference type="RuleBase" id="RU362116"/>
    </source>
</evidence>
<dbReference type="EMBL" id="AP026709">
    <property type="protein sequence ID" value="BDQ37717.1"/>
    <property type="molecule type" value="Genomic_DNA"/>
</dbReference>
<comment type="similarity">
    <text evidence="2 5">Belongs to the flagella basal body rod proteins family.</text>
</comment>
<feature type="domain" description="Flagellar hook protein FlgE/F/G-like D1" evidence="9">
    <location>
        <begin position="95"/>
        <end position="161"/>
    </location>
</feature>
<dbReference type="NCBIfam" id="TIGR03506">
    <property type="entry name" value="FlgEFG_subfam"/>
    <property type="match status" value="1"/>
</dbReference>
<accession>A0ABM8B1L5</accession>
<dbReference type="InterPro" id="IPR053967">
    <property type="entry name" value="LlgE_F_G-like_D1"/>
</dbReference>
<dbReference type="PROSITE" id="PS00588">
    <property type="entry name" value="FLAGELLA_BB_ROD"/>
    <property type="match status" value="1"/>
</dbReference>
<dbReference type="InterPro" id="IPR011491">
    <property type="entry name" value="FlgE_D2"/>
</dbReference>
<feature type="domain" description="Flagellar basal-body/hook protein C-terminal" evidence="7">
    <location>
        <begin position="494"/>
        <end position="535"/>
    </location>
</feature>
<feature type="domain" description="Flagellar basal body rod protein N-terminal" evidence="6">
    <location>
        <begin position="6"/>
        <end position="36"/>
    </location>
</feature>
<evidence type="ECO:0000256" key="3">
    <source>
        <dbReference type="ARBA" id="ARBA00019015"/>
    </source>
</evidence>
<evidence type="ECO:0000259" key="8">
    <source>
        <dbReference type="Pfam" id="PF07559"/>
    </source>
</evidence>
<name>A0ABM8B1L5_9BACT</name>
<gene>
    <name evidence="10" type="primary">flgE_2</name>
    <name evidence="10" type="ORF">SYK_20770</name>
</gene>
<keyword evidence="10" id="KW-0969">Cilium</keyword>
<dbReference type="SUPFAM" id="SSF117143">
    <property type="entry name" value="Flagellar hook protein flgE"/>
    <property type="match status" value="1"/>
</dbReference>
<reference evidence="10 11" key="1">
    <citation type="submission" date="2022-08" db="EMBL/GenBank/DDBJ databases">
        <title>Genome Sequence of the sulphate-reducing bacterium, Pseudodesulfovibrio sp. SYK.</title>
        <authorList>
            <person name="Kondo R."/>
            <person name="Kataoka T."/>
        </authorList>
    </citation>
    <scope>NUCLEOTIDE SEQUENCE [LARGE SCALE GENOMIC DNA]</scope>
    <source>
        <strain evidence="10 11">SYK</strain>
    </source>
</reference>
<keyword evidence="11" id="KW-1185">Reference proteome</keyword>
<dbReference type="InterPro" id="IPR001444">
    <property type="entry name" value="Flag_bb_rod_N"/>
</dbReference>
<dbReference type="RefSeq" id="WP_281760236.1">
    <property type="nucleotide sequence ID" value="NZ_AP026709.1"/>
</dbReference>
<evidence type="ECO:0000313" key="11">
    <source>
        <dbReference type="Proteomes" id="UP001317742"/>
    </source>
</evidence>
<evidence type="ECO:0000313" key="10">
    <source>
        <dbReference type="EMBL" id="BDQ37717.1"/>
    </source>
</evidence>
<organism evidence="10 11">
    <name type="scientific">Pseudodesulfovibrio nedwellii</name>
    <dbReference type="NCBI Taxonomy" id="2973072"/>
    <lineage>
        <taxon>Bacteria</taxon>
        <taxon>Pseudomonadati</taxon>
        <taxon>Thermodesulfobacteriota</taxon>
        <taxon>Desulfovibrionia</taxon>
        <taxon>Desulfovibrionales</taxon>
        <taxon>Desulfovibrionaceae</taxon>
    </lineage>
</organism>
<keyword evidence="10" id="KW-0282">Flagellum</keyword>
<dbReference type="InterPro" id="IPR037058">
    <property type="entry name" value="Falgellar_hook_FlgE_sf"/>
</dbReference>
<dbReference type="PANTHER" id="PTHR30435:SF1">
    <property type="entry name" value="FLAGELLAR HOOK PROTEIN FLGE"/>
    <property type="match status" value="1"/>
</dbReference>
<dbReference type="InterPro" id="IPR019776">
    <property type="entry name" value="Flagellar_basal_body_rod_CS"/>
</dbReference>
<dbReference type="Pfam" id="PF06429">
    <property type="entry name" value="Flg_bbr_C"/>
    <property type="match status" value="1"/>
</dbReference>
<comment type="function">
    <text evidence="5">A flexible structure which links the flagellar filament to the drive apparatus in the basal body.</text>
</comment>
<keyword evidence="10" id="KW-0966">Cell projection</keyword>
<dbReference type="InterPro" id="IPR010930">
    <property type="entry name" value="Flg_bb/hook_C_dom"/>
</dbReference>
<dbReference type="Pfam" id="PF22692">
    <property type="entry name" value="LlgE_F_G_D1"/>
    <property type="match status" value="1"/>
</dbReference>
<evidence type="ECO:0000256" key="1">
    <source>
        <dbReference type="ARBA" id="ARBA00004117"/>
    </source>
</evidence>